<sequence>MVRAVSEIYRKSMRRHRFGYALYEPVPFSRLYPGVLGYLDEYQRWHPILDLNDAHAVQAAGYTPLLGNLQRAKPDMRCYGPLTASDVSKTDVALGVGADASTMGLPLDVGGIVSYGTAGSFGAVLVCDGDVASEGFDFRNPFLAWLKRNANMLFSNYPDTKKYGVCIATWTYSTTNIHISAWEGASHSVTVGFTVGAAGVGHATPQTTWHRGHASNGWSTYTDQKRVVFFAGVKIKTGVFGTKEQPESRWRGNDRFMVEGASEDDYYVAEAELIGDDWYIIKDG</sequence>
<evidence type="ECO:0000313" key="1">
    <source>
        <dbReference type="EMBL" id="KAJ2978101.1"/>
    </source>
</evidence>
<dbReference type="EMBL" id="JAPDGR010002021">
    <property type="protein sequence ID" value="KAJ2978101.1"/>
    <property type="molecule type" value="Genomic_DNA"/>
</dbReference>
<comment type="caution">
    <text evidence="1">The sequence shown here is derived from an EMBL/GenBank/DDBJ whole genome shotgun (WGS) entry which is preliminary data.</text>
</comment>
<dbReference type="Proteomes" id="UP001143856">
    <property type="component" value="Unassembled WGS sequence"/>
</dbReference>
<accession>A0ACC1NHV6</accession>
<keyword evidence="2" id="KW-1185">Reference proteome</keyword>
<gene>
    <name evidence="1" type="ORF">NUW58_g7602</name>
</gene>
<organism evidence="1 2">
    <name type="scientific">Xylaria curta</name>
    <dbReference type="NCBI Taxonomy" id="42375"/>
    <lineage>
        <taxon>Eukaryota</taxon>
        <taxon>Fungi</taxon>
        <taxon>Dikarya</taxon>
        <taxon>Ascomycota</taxon>
        <taxon>Pezizomycotina</taxon>
        <taxon>Sordariomycetes</taxon>
        <taxon>Xylariomycetidae</taxon>
        <taxon>Xylariales</taxon>
        <taxon>Xylariaceae</taxon>
        <taxon>Xylaria</taxon>
    </lineage>
</organism>
<proteinExistence type="predicted"/>
<reference evidence="1" key="1">
    <citation type="submission" date="2022-10" db="EMBL/GenBank/DDBJ databases">
        <title>Genome Sequence of Xylaria curta.</title>
        <authorList>
            <person name="Buettner E."/>
        </authorList>
    </citation>
    <scope>NUCLEOTIDE SEQUENCE</scope>
    <source>
        <strain evidence="1">Babe10</strain>
    </source>
</reference>
<protein>
    <submittedName>
        <fullName evidence="1">Uncharacterized protein</fullName>
    </submittedName>
</protein>
<name>A0ACC1NHV6_9PEZI</name>
<evidence type="ECO:0000313" key="2">
    <source>
        <dbReference type="Proteomes" id="UP001143856"/>
    </source>
</evidence>